<keyword evidence="3" id="KW-1185">Reference proteome</keyword>
<dbReference type="AlphaFoldDB" id="A0AAW0URC8"/>
<accession>A0AAW0URC8</accession>
<proteinExistence type="predicted"/>
<sequence>MHSCPGGAAALKEKEARKVLSYLSTHLSLLSKYPVYRSTHLLKSMLPVTLHTPSHAHRLIFVLIPSCSAQFASALLRLIFIPDPSEAPQGVGDGGGISSDYSTEDLRQPPEGWKGGNSGIETTSRVKVARGGREEEVGQEEEGELHREHQGKARLTHSSLVVISSLLQPPATLLPSLQISGARSFITFISTVVPSAIEIQGM</sequence>
<reference evidence="2 3" key="1">
    <citation type="submission" date="2023-03" db="EMBL/GenBank/DDBJ databases">
        <title>High-quality genome of Scylla paramamosain provides insights in environmental adaptation.</title>
        <authorList>
            <person name="Zhang L."/>
        </authorList>
    </citation>
    <scope>NUCLEOTIDE SEQUENCE [LARGE SCALE GENOMIC DNA]</scope>
    <source>
        <strain evidence="2">LZ_2023a</strain>
        <tissue evidence="2">Muscle</tissue>
    </source>
</reference>
<evidence type="ECO:0000256" key="1">
    <source>
        <dbReference type="SAM" id="MobiDB-lite"/>
    </source>
</evidence>
<dbReference type="Proteomes" id="UP001487740">
    <property type="component" value="Unassembled WGS sequence"/>
</dbReference>
<feature type="region of interest" description="Disordered" evidence="1">
    <location>
        <begin position="89"/>
        <end position="151"/>
    </location>
</feature>
<protein>
    <submittedName>
        <fullName evidence="2">Uncharacterized protein</fullName>
    </submittedName>
</protein>
<organism evidence="2 3">
    <name type="scientific">Scylla paramamosain</name>
    <name type="common">Mud crab</name>
    <dbReference type="NCBI Taxonomy" id="85552"/>
    <lineage>
        <taxon>Eukaryota</taxon>
        <taxon>Metazoa</taxon>
        <taxon>Ecdysozoa</taxon>
        <taxon>Arthropoda</taxon>
        <taxon>Crustacea</taxon>
        <taxon>Multicrustacea</taxon>
        <taxon>Malacostraca</taxon>
        <taxon>Eumalacostraca</taxon>
        <taxon>Eucarida</taxon>
        <taxon>Decapoda</taxon>
        <taxon>Pleocyemata</taxon>
        <taxon>Brachyura</taxon>
        <taxon>Eubrachyura</taxon>
        <taxon>Portunoidea</taxon>
        <taxon>Portunidae</taxon>
        <taxon>Portuninae</taxon>
        <taxon>Scylla</taxon>
    </lineage>
</organism>
<comment type="caution">
    <text evidence="2">The sequence shown here is derived from an EMBL/GenBank/DDBJ whole genome shotgun (WGS) entry which is preliminary data.</text>
</comment>
<gene>
    <name evidence="2" type="ORF">O3P69_002755</name>
</gene>
<evidence type="ECO:0000313" key="3">
    <source>
        <dbReference type="Proteomes" id="UP001487740"/>
    </source>
</evidence>
<evidence type="ECO:0000313" key="2">
    <source>
        <dbReference type="EMBL" id="KAK8401197.1"/>
    </source>
</evidence>
<name>A0AAW0URC8_SCYPA</name>
<dbReference type="EMBL" id="JARAKH010000009">
    <property type="protein sequence ID" value="KAK8401197.1"/>
    <property type="molecule type" value="Genomic_DNA"/>
</dbReference>